<comment type="caution">
    <text evidence="5">The sequence shown here is derived from an EMBL/GenBank/DDBJ whole genome shotgun (WGS) entry which is preliminary data.</text>
</comment>
<dbReference type="PANTHER" id="PTHR47977">
    <property type="entry name" value="RAS-RELATED PROTEIN RAB"/>
    <property type="match status" value="1"/>
</dbReference>
<dbReference type="FunFam" id="3.40.50.300:FF:001447">
    <property type="entry name" value="Ras-related protein Rab-1B"/>
    <property type="match status" value="1"/>
</dbReference>
<dbReference type="EMBL" id="PYDT01000007">
    <property type="protein sequence ID" value="THU56220.1"/>
    <property type="molecule type" value="Genomic_DNA"/>
</dbReference>
<dbReference type="STRING" id="52838.A0A4S8J478"/>
<comment type="subcellular location">
    <subcellularLocation>
        <location evidence="4">Endomembrane system</location>
        <topology evidence="4">Lipid-anchor</topology>
    </subcellularLocation>
</comment>
<evidence type="ECO:0000256" key="4">
    <source>
        <dbReference type="ARBA" id="ARBA00037868"/>
    </source>
</evidence>
<reference evidence="5 6" key="1">
    <citation type="journal article" date="2019" name="Nat. Plants">
        <title>Genome sequencing of Musa balbisiana reveals subgenome evolution and function divergence in polyploid bananas.</title>
        <authorList>
            <person name="Yao X."/>
        </authorList>
    </citation>
    <scope>NUCLEOTIDE SEQUENCE [LARGE SCALE GENOMIC DNA]</scope>
    <source>
        <strain evidence="6">cv. DH-PKW</strain>
        <tissue evidence="5">Leaves</tissue>
    </source>
</reference>
<protein>
    <submittedName>
        <fullName evidence="5">Uncharacterized protein</fullName>
    </submittedName>
</protein>
<dbReference type="GO" id="GO:0005525">
    <property type="term" value="F:GTP binding"/>
    <property type="evidence" value="ECO:0007669"/>
    <property type="project" value="UniProtKB-KW"/>
</dbReference>
<dbReference type="Gene3D" id="3.40.50.300">
    <property type="entry name" value="P-loop containing nucleotide triphosphate hydrolases"/>
    <property type="match status" value="1"/>
</dbReference>
<dbReference type="PROSITE" id="PS51419">
    <property type="entry name" value="RAB"/>
    <property type="match status" value="1"/>
</dbReference>
<dbReference type="InterPro" id="IPR001806">
    <property type="entry name" value="Small_GTPase"/>
</dbReference>
<dbReference type="GO" id="GO:0012505">
    <property type="term" value="C:endomembrane system"/>
    <property type="evidence" value="ECO:0007669"/>
    <property type="project" value="UniProtKB-SubCell"/>
</dbReference>
<dbReference type="SUPFAM" id="SSF52540">
    <property type="entry name" value="P-loop containing nucleoside triphosphate hydrolases"/>
    <property type="match status" value="1"/>
</dbReference>
<dbReference type="SMART" id="SM00175">
    <property type="entry name" value="RAB"/>
    <property type="match status" value="1"/>
</dbReference>
<name>A0A4S8J478_MUSBA</name>
<organism evidence="5 6">
    <name type="scientific">Musa balbisiana</name>
    <name type="common">Banana</name>
    <dbReference type="NCBI Taxonomy" id="52838"/>
    <lineage>
        <taxon>Eukaryota</taxon>
        <taxon>Viridiplantae</taxon>
        <taxon>Streptophyta</taxon>
        <taxon>Embryophyta</taxon>
        <taxon>Tracheophyta</taxon>
        <taxon>Spermatophyta</taxon>
        <taxon>Magnoliopsida</taxon>
        <taxon>Liliopsida</taxon>
        <taxon>Zingiberales</taxon>
        <taxon>Musaceae</taxon>
        <taxon>Musa</taxon>
    </lineage>
</organism>
<comment type="similarity">
    <text evidence="1">Belongs to the small GTPase superfamily. Rab family.</text>
</comment>
<keyword evidence="2" id="KW-0547">Nucleotide-binding</keyword>
<dbReference type="PROSITE" id="PS51421">
    <property type="entry name" value="RAS"/>
    <property type="match status" value="1"/>
</dbReference>
<evidence type="ECO:0000256" key="1">
    <source>
        <dbReference type="ARBA" id="ARBA00006270"/>
    </source>
</evidence>
<dbReference type="Proteomes" id="UP000317650">
    <property type="component" value="Chromosome 11"/>
</dbReference>
<dbReference type="PRINTS" id="PR00449">
    <property type="entry name" value="RASTRNSFRMNG"/>
</dbReference>
<keyword evidence="6" id="KW-1185">Reference proteome</keyword>
<evidence type="ECO:0000313" key="5">
    <source>
        <dbReference type="EMBL" id="THU56220.1"/>
    </source>
</evidence>
<evidence type="ECO:0000256" key="3">
    <source>
        <dbReference type="ARBA" id="ARBA00023134"/>
    </source>
</evidence>
<dbReference type="InterPro" id="IPR050227">
    <property type="entry name" value="Rab"/>
</dbReference>
<sequence length="190" mass="21352">MDKATGSCVSLGGVDFKIKHLAVGDEKLKLTIWDTAIDPLLKKKVKMLTAGQERFRTLTSSYYRGSQGIILVYDVTKRETFTNLADVWVKEVELYSTNRNCVKVLVGNKVDKEADRMVTREEGIAFANEYGCLFIECSAKTRANVEKCFEELALKIMEVPKLVEEGSVPVKRNILKQKQEQHAHQGGCCS</sequence>
<dbReference type="Pfam" id="PF00071">
    <property type="entry name" value="Ras"/>
    <property type="match status" value="1"/>
</dbReference>
<keyword evidence="3" id="KW-0342">GTP-binding</keyword>
<evidence type="ECO:0000256" key="2">
    <source>
        <dbReference type="ARBA" id="ARBA00022741"/>
    </source>
</evidence>
<dbReference type="SMART" id="SM00173">
    <property type="entry name" value="RAS"/>
    <property type="match status" value="1"/>
</dbReference>
<proteinExistence type="inferred from homology"/>
<dbReference type="NCBIfam" id="TIGR00231">
    <property type="entry name" value="small_GTP"/>
    <property type="match status" value="1"/>
</dbReference>
<dbReference type="InterPro" id="IPR005225">
    <property type="entry name" value="Small_GTP-bd"/>
</dbReference>
<dbReference type="GO" id="GO:0003924">
    <property type="term" value="F:GTPase activity"/>
    <property type="evidence" value="ECO:0007669"/>
    <property type="project" value="InterPro"/>
</dbReference>
<dbReference type="SMART" id="SM00174">
    <property type="entry name" value="RHO"/>
    <property type="match status" value="1"/>
</dbReference>
<accession>A0A4S8J478</accession>
<evidence type="ECO:0000313" key="6">
    <source>
        <dbReference type="Proteomes" id="UP000317650"/>
    </source>
</evidence>
<gene>
    <name evidence="5" type="ORF">C4D60_Mb11t15000</name>
</gene>
<dbReference type="AlphaFoldDB" id="A0A4S8J478"/>
<dbReference type="InterPro" id="IPR027417">
    <property type="entry name" value="P-loop_NTPase"/>
</dbReference>